<evidence type="ECO:0000256" key="5">
    <source>
        <dbReference type="ARBA" id="ARBA00022958"/>
    </source>
</evidence>
<dbReference type="GO" id="GO:0015297">
    <property type="term" value="F:antiporter activity"/>
    <property type="evidence" value="ECO:0007669"/>
    <property type="project" value="InterPro"/>
</dbReference>
<keyword evidence="8 10" id="KW-0472">Membrane</keyword>
<feature type="domain" description="Cation/H+ exchanger transmembrane" evidence="11">
    <location>
        <begin position="58"/>
        <end position="439"/>
    </location>
</feature>
<evidence type="ECO:0000256" key="4">
    <source>
        <dbReference type="ARBA" id="ARBA00022692"/>
    </source>
</evidence>
<feature type="transmembrane region" description="Helical" evidence="10">
    <location>
        <begin position="245"/>
        <end position="264"/>
    </location>
</feature>
<dbReference type="InterPro" id="IPR038770">
    <property type="entry name" value="Na+/solute_symporter_sf"/>
</dbReference>
<evidence type="ECO:0000256" key="2">
    <source>
        <dbReference type="ARBA" id="ARBA00022448"/>
    </source>
</evidence>
<keyword evidence="5" id="KW-0630">Potassium</keyword>
<evidence type="ECO:0000313" key="15">
    <source>
        <dbReference type="Proteomes" id="UP001372338"/>
    </source>
</evidence>
<dbReference type="Proteomes" id="UP001372338">
    <property type="component" value="Unassembled WGS sequence"/>
</dbReference>
<dbReference type="PANTHER" id="PTHR32468:SF66">
    <property type="entry name" value="CATION_H+ EXCHANGER DOMAIN-CONTAINING PROTEIN"/>
    <property type="match status" value="1"/>
</dbReference>
<dbReference type="GO" id="GO:0016020">
    <property type="term" value="C:membrane"/>
    <property type="evidence" value="ECO:0007669"/>
    <property type="project" value="UniProtKB-SubCell"/>
</dbReference>
<gene>
    <name evidence="14" type="ORF">RIF29_17212</name>
</gene>
<keyword evidence="6 10" id="KW-1133">Transmembrane helix</keyword>
<feature type="transmembrane region" description="Helical" evidence="10">
    <location>
        <begin position="213"/>
        <end position="233"/>
    </location>
</feature>
<keyword evidence="3" id="KW-0633">Potassium transport</keyword>
<reference evidence="14 15" key="1">
    <citation type="submission" date="2024-01" db="EMBL/GenBank/DDBJ databases">
        <title>The genomes of 5 underutilized Papilionoideae crops provide insights into root nodulation and disease resistanc.</title>
        <authorList>
            <person name="Yuan L."/>
        </authorList>
    </citation>
    <scope>NUCLEOTIDE SEQUENCE [LARGE SCALE GENOMIC DNA]</scope>
    <source>
        <strain evidence="14">ZHUSHIDOU_FW_LH</strain>
        <tissue evidence="14">Leaf</tissue>
    </source>
</reference>
<keyword evidence="7" id="KW-0406">Ion transport</keyword>
<proteinExistence type="inferred from homology"/>
<dbReference type="InterPro" id="IPR006153">
    <property type="entry name" value="Cation/H_exchanger_TM"/>
</dbReference>
<evidence type="ECO:0000256" key="9">
    <source>
        <dbReference type="ARBA" id="ARBA00038341"/>
    </source>
</evidence>
<keyword evidence="15" id="KW-1185">Reference proteome</keyword>
<accession>A0AAN9FHS9</accession>
<comment type="similarity">
    <text evidence="9">Belongs to the monovalent cation:proton antiporter 2 (CPA2) transporter (TC 2.A.37) family. CHX (TC 2.A.37.4) subfamily.</text>
</comment>
<dbReference type="Pfam" id="PF23259">
    <property type="entry name" value="CHX17_C"/>
    <property type="match status" value="1"/>
</dbReference>
<feature type="domain" description="Cation/H(+) antiporter C-terminal" evidence="13">
    <location>
        <begin position="644"/>
        <end position="789"/>
    </location>
</feature>
<evidence type="ECO:0000313" key="14">
    <source>
        <dbReference type="EMBL" id="KAK7276080.1"/>
    </source>
</evidence>
<evidence type="ECO:0000259" key="12">
    <source>
        <dbReference type="Pfam" id="PF23256"/>
    </source>
</evidence>
<feature type="transmembrane region" description="Helical" evidence="10">
    <location>
        <begin position="45"/>
        <end position="68"/>
    </location>
</feature>
<evidence type="ECO:0000256" key="10">
    <source>
        <dbReference type="SAM" id="Phobius"/>
    </source>
</evidence>
<dbReference type="EMBL" id="JAYWIO010000003">
    <property type="protein sequence ID" value="KAK7276080.1"/>
    <property type="molecule type" value="Genomic_DNA"/>
</dbReference>
<sequence>MESLPLNTSAYGSSVLNTSVYVCEITINKFQRSSGIFFGDNPLKYTLPVIVLQTSIVALLTAILQFVLAPYGVTSFFPHLLAGLIMGPSVLGQIEIVRKYLFPPRTFYINDTISFFGSMMYMFLIGVKIDLSSVVKALKRGKRAWAIGTCSFIVPLILSTISALVLRVRLSSEEENLYSAIIIIAPILSTTSFHVTATHLADLKLLNSEIGRIGGPSAMVGGTLTAILVTALFSLRQSNLRQDNSFSMMMVSLIVLVIFIVCVLRPIMFWMIRRTPKGKPIKESYILSVFLMLLGCSFFGEFIGEHFMVGPILLGLAVPDGPPLASALVEKLDTLVSAVFLPLYFLFSGSKFKVFLIDTPSFALVQLVAFFSFLGKVIGTTLPALYCKLPLNDALCLGLIMSARGVTELLYFQAAQHILIMDGESYGNVVIAMLWMTGVATPLAKYLHDPSKRYLSHIRKRNIEHTSPNAELRLMACIHCEENSPSIINILEMSNPTEESPICLYVLHLIQLTCRAVPLLIDHQPENKTNSESLYTSESQHIINAFRLYEEQNPGKVVVKIFTSISPNETMHDEICIQAADKRVSMLIIPFHKQRTSNGFSESALPVRALNHHLLSIAPCSVGILVERGTLNMNSALTCVSFYSVGVVFIEGPDDREALVYAMRMAERPNVRVTVIRLVEPQRMKNRFLMSWDSDGHLIHKFKVDYIHIKRHDYREEIVRDSLEVINVVRSLEGCFDLILVGRRHASESSSLFSGLTEWNEYPELGFVGDMLVSSVSTFDGSVLVVQQQKLGAIHHDEDQEKPFTIVEMPHDRIEQCSEPLTNSGSVERWRRLGKAVISVLLVE</sequence>
<dbReference type="InterPro" id="IPR057290">
    <property type="entry name" value="CHX17_C"/>
</dbReference>
<dbReference type="GO" id="GO:1902600">
    <property type="term" value="P:proton transmembrane transport"/>
    <property type="evidence" value="ECO:0007669"/>
    <property type="project" value="InterPro"/>
</dbReference>
<comment type="subcellular location">
    <subcellularLocation>
        <location evidence="1">Membrane</location>
        <topology evidence="1">Multi-pass membrane protein</topology>
    </subcellularLocation>
</comment>
<dbReference type="InterPro" id="IPR057291">
    <property type="entry name" value="CHX17_2nd"/>
</dbReference>
<dbReference type="InterPro" id="IPR050794">
    <property type="entry name" value="CPA2_transporter"/>
</dbReference>
<evidence type="ECO:0000259" key="13">
    <source>
        <dbReference type="Pfam" id="PF23259"/>
    </source>
</evidence>
<feature type="transmembrane region" description="Helical" evidence="10">
    <location>
        <begin position="143"/>
        <end position="165"/>
    </location>
</feature>
<keyword evidence="2" id="KW-0813">Transport</keyword>
<evidence type="ECO:0000259" key="11">
    <source>
        <dbReference type="Pfam" id="PF00999"/>
    </source>
</evidence>
<evidence type="ECO:0008006" key="16">
    <source>
        <dbReference type="Google" id="ProtNLM"/>
    </source>
</evidence>
<dbReference type="GO" id="GO:0006813">
    <property type="term" value="P:potassium ion transport"/>
    <property type="evidence" value="ECO:0007669"/>
    <property type="project" value="UniProtKB-KW"/>
</dbReference>
<organism evidence="14 15">
    <name type="scientific">Crotalaria pallida</name>
    <name type="common">Smooth rattlebox</name>
    <name type="synonym">Crotalaria striata</name>
    <dbReference type="NCBI Taxonomy" id="3830"/>
    <lineage>
        <taxon>Eukaryota</taxon>
        <taxon>Viridiplantae</taxon>
        <taxon>Streptophyta</taxon>
        <taxon>Embryophyta</taxon>
        <taxon>Tracheophyta</taxon>
        <taxon>Spermatophyta</taxon>
        <taxon>Magnoliopsida</taxon>
        <taxon>eudicotyledons</taxon>
        <taxon>Gunneridae</taxon>
        <taxon>Pentapetalae</taxon>
        <taxon>rosids</taxon>
        <taxon>fabids</taxon>
        <taxon>Fabales</taxon>
        <taxon>Fabaceae</taxon>
        <taxon>Papilionoideae</taxon>
        <taxon>50 kb inversion clade</taxon>
        <taxon>genistoids sensu lato</taxon>
        <taxon>core genistoids</taxon>
        <taxon>Crotalarieae</taxon>
        <taxon>Crotalaria</taxon>
    </lineage>
</organism>
<feature type="transmembrane region" description="Helical" evidence="10">
    <location>
        <begin position="80"/>
        <end position="101"/>
    </location>
</feature>
<dbReference type="AlphaFoldDB" id="A0AAN9FHS9"/>
<comment type="caution">
    <text evidence="14">The sequence shown here is derived from an EMBL/GenBank/DDBJ whole genome shotgun (WGS) entry which is preliminary data.</text>
</comment>
<keyword evidence="4 10" id="KW-0812">Transmembrane</keyword>
<dbReference type="PANTHER" id="PTHR32468">
    <property type="entry name" value="CATION/H + ANTIPORTER"/>
    <property type="match status" value="1"/>
</dbReference>
<feature type="transmembrane region" description="Helical" evidence="10">
    <location>
        <begin position="285"/>
        <end position="304"/>
    </location>
</feature>
<dbReference type="Pfam" id="PF23256">
    <property type="entry name" value="CHX17_2nd"/>
    <property type="match status" value="1"/>
</dbReference>
<evidence type="ECO:0000256" key="6">
    <source>
        <dbReference type="ARBA" id="ARBA00022989"/>
    </source>
</evidence>
<feature type="transmembrane region" description="Helical" evidence="10">
    <location>
        <begin position="324"/>
        <end position="347"/>
    </location>
</feature>
<feature type="transmembrane region" description="Helical" evidence="10">
    <location>
        <begin position="113"/>
        <end position="131"/>
    </location>
</feature>
<protein>
    <recommendedName>
        <fullName evidence="16">Cation/H+ exchanger domain-containing protein</fullName>
    </recommendedName>
</protein>
<evidence type="ECO:0000256" key="1">
    <source>
        <dbReference type="ARBA" id="ARBA00004141"/>
    </source>
</evidence>
<dbReference type="GO" id="GO:0006885">
    <property type="term" value="P:regulation of pH"/>
    <property type="evidence" value="ECO:0007669"/>
    <property type="project" value="TreeGrafter"/>
</dbReference>
<feature type="transmembrane region" description="Helical" evidence="10">
    <location>
        <begin position="177"/>
        <end position="201"/>
    </location>
</feature>
<feature type="domain" description="Cation/H(+) antiporter central" evidence="12">
    <location>
        <begin position="503"/>
        <end position="630"/>
    </location>
</feature>
<name>A0AAN9FHS9_CROPI</name>
<dbReference type="Pfam" id="PF00999">
    <property type="entry name" value="Na_H_Exchanger"/>
    <property type="match status" value="1"/>
</dbReference>
<dbReference type="GO" id="GO:0012505">
    <property type="term" value="C:endomembrane system"/>
    <property type="evidence" value="ECO:0007669"/>
    <property type="project" value="TreeGrafter"/>
</dbReference>
<dbReference type="Gene3D" id="1.20.1530.20">
    <property type="match status" value="1"/>
</dbReference>
<evidence type="ECO:0000256" key="3">
    <source>
        <dbReference type="ARBA" id="ARBA00022538"/>
    </source>
</evidence>
<evidence type="ECO:0000256" key="7">
    <source>
        <dbReference type="ARBA" id="ARBA00023065"/>
    </source>
</evidence>
<evidence type="ECO:0000256" key="8">
    <source>
        <dbReference type="ARBA" id="ARBA00023136"/>
    </source>
</evidence>